<proteinExistence type="predicted"/>
<reference evidence="2" key="1">
    <citation type="journal article" date="2014" name="Int. J. Syst. Evol. Microbiol.">
        <title>Complete genome sequence of Corynebacterium casei LMG S-19264T (=DSM 44701T), isolated from a smear-ripened cheese.</title>
        <authorList>
            <consortium name="US DOE Joint Genome Institute (JGI-PGF)"/>
            <person name="Walter F."/>
            <person name="Albersmeier A."/>
            <person name="Kalinowski J."/>
            <person name="Ruckert C."/>
        </authorList>
    </citation>
    <scope>NUCLEOTIDE SEQUENCE</scope>
    <source>
        <strain evidence="2">NBRC 108769</strain>
    </source>
</reference>
<sequence>MIFRILHFLLLFIGFSIGLVNGQIDQVSVGEGYSNQAYYSLSTGEVTVLSNEAWDIAFTNQGGTDAGILINESSTSGSEAIGLFLTAETDWNVEIVDEGQFPDSIKIYNSEQNWSEGAFNSVKDTSSVLDFGWGLYNPSNHVIEGNRIFVIKKRDGVLLKFQVESLSSGTYTFKYAHLDGSNEQVKTVSKNSELDNSLILFSLNTGETLDMPTDFDLIFQRYTTDLDAGDGTIIPYTVTGVLSGPGVEVAKAEGVDPENVLEADYADQYSNSLTAIGHDWKGFDFALGWVIPDDRAYFVKNSKGEKYKIVFYDFEGSSTGTTTLEKTVLLSSAISTIDNSNIDIKVYPNPFTHSVIVSTGSDNDAEVQLYDIEGKLLLSKNFNRQIKLETENLISGQYLLKISQDDHFITKQIIK</sequence>
<comment type="caution">
    <text evidence="2">The sequence shown here is derived from an EMBL/GenBank/DDBJ whole genome shotgun (WGS) entry which is preliminary data.</text>
</comment>
<evidence type="ECO:0000259" key="1">
    <source>
        <dbReference type="Pfam" id="PF18962"/>
    </source>
</evidence>
<dbReference type="RefSeq" id="WP_235290885.1">
    <property type="nucleotide sequence ID" value="NZ_BSOH01000007.1"/>
</dbReference>
<protein>
    <recommendedName>
        <fullName evidence="1">Secretion system C-terminal sorting domain-containing protein</fullName>
    </recommendedName>
</protein>
<keyword evidence="3" id="KW-1185">Reference proteome</keyword>
<organism evidence="2 3">
    <name type="scientific">Portibacter lacus</name>
    <dbReference type="NCBI Taxonomy" id="1099794"/>
    <lineage>
        <taxon>Bacteria</taxon>
        <taxon>Pseudomonadati</taxon>
        <taxon>Bacteroidota</taxon>
        <taxon>Saprospiria</taxon>
        <taxon>Saprospirales</taxon>
        <taxon>Haliscomenobacteraceae</taxon>
        <taxon>Portibacter</taxon>
    </lineage>
</organism>
<dbReference type="Pfam" id="PF18962">
    <property type="entry name" value="Por_Secre_tail"/>
    <property type="match status" value="1"/>
</dbReference>
<dbReference type="AlphaFoldDB" id="A0AA37WFG0"/>
<dbReference type="NCBIfam" id="TIGR04183">
    <property type="entry name" value="Por_Secre_tail"/>
    <property type="match status" value="1"/>
</dbReference>
<dbReference type="Pfam" id="PF14064">
    <property type="entry name" value="HmuY"/>
    <property type="match status" value="1"/>
</dbReference>
<dbReference type="Proteomes" id="UP001156666">
    <property type="component" value="Unassembled WGS sequence"/>
</dbReference>
<reference evidence="2" key="2">
    <citation type="submission" date="2023-01" db="EMBL/GenBank/DDBJ databases">
        <title>Draft genome sequence of Portibacter lacus strain NBRC 108769.</title>
        <authorList>
            <person name="Sun Q."/>
            <person name="Mori K."/>
        </authorList>
    </citation>
    <scope>NUCLEOTIDE SEQUENCE</scope>
    <source>
        <strain evidence="2">NBRC 108769</strain>
    </source>
</reference>
<name>A0AA37WFG0_9BACT</name>
<evidence type="ECO:0000313" key="3">
    <source>
        <dbReference type="Proteomes" id="UP001156666"/>
    </source>
</evidence>
<dbReference type="InterPro" id="IPR026444">
    <property type="entry name" value="Secre_tail"/>
</dbReference>
<gene>
    <name evidence="2" type="ORF">GCM10007940_15500</name>
</gene>
<dbReference type="EMBL" id="BSOH01000007">
    <property type="protein sequence ID" value="GLR16935.1"/>
    <property type="molecule type" value="Genomic_DNA"/>
</dbReference>
<evidence type="ECO:0000313" key="2">
    <source>
        <dbReference type="EMBL" id="GLR16935.1"/>
    </source>
</evidence>
<feature type="domain" description="Secretion system C-terminal sorting" evidence="1">
    <location>
        <begin position="346"/>
        <end position="414"/>
    </location>
</feature>
<accession>A0AA37WFG0</accession>
<dbReference type="InterPro" id="IPR025921">
    <property type="entry name" value="HmuY"/>
</dbReference>